<comment type="caution">
    <text evidence="2">The sequence shown here is derived from an EMBL/GenBank/DDBJ whole genome shotgun (WGS) entry which is preliminary data.</text>
</comment>
<dbReference type="InterPro" id="IPR046670">
    <property type="entry name" value="DUF6540"/>
</dbReference>
<reference evidence="2 3" key="1">
    <citation type="submission" date="2019-02" db="EMBL/GenBank/DDBJ databases">
        <title>Genome sequencing of the rare red list fungi Dentipellis fragilis.</title>
        <authorList>
            <person name="Buettner E."/>
            <person name="Kellner H."/>
        </authorList>
    </citation>
    <scope>NUCLEOTIDE SEQUENCE [LARGE SCALE GENOMIC DNA]</scope>
    <source>
        <strain evidence="2 3">DSM 105465</strain>
    </source>
</reference>
<gene>
    <name evidence="2" type="ORF">EVG20_g669</name>
</gene>
<dbReference type="OrthoDB" id="3016366at2759"/>
<evidence type="ECO:0000313" key="2">
    <source>
        <dbReference type="EMBL" id="TFY72336.1"/>
    </source>
</evidence>
<organism evidence="2 3">
    <name type="scientific">Dentipellis fragilis</name>
    <dbReference type="NCBI Taxonomy" id="205917"/>
    <lineage>
        <taxon>Eukaryota</taxon>
        <taxon>Fungi</taxon>
        <taxon>Dikarya</taxon>
        <taxon>Basidiomycota</taxon>
        <taxon>Agaricomycotina</taxon>
        <taxon>Agaricomycetes</taxon>
        <taxon>Russulales</taxon>
        <taxon>Hericiaceae</taxon>
        <taxon>Dentipellis</taxon>
    </lineage>
</organism>
<proteinExistence type="predicted"/>
<sequence length="199" mass="22588">MTLVRPRGPRLQHEARDHRSRWQERGLKLSDAGHTMPEPKPVLEIGSIYGALFSRGDGKFHWALVVPLESDTGQDAVKMHATNLGTGVWRYVREPDKSPNLCVVVKLGETSPLQNMVDYIDDLLKNIPMLVPEEDMIMEDTFTCRVWFKEAVRVLAANGIVKCLDVHSLEKEMFEYGEENDIQTGLGYPYKAHASQYCT</sequence>
<name>A0A4Y9ZBX7_9AGAM</name>
<accession>A0A4Y9ZBX7</accession>
<evidence type="ECO:0000256" key="1">
    <source>
        <dbReference type="SAM" id="MobiDB-lite"/>
    </source>
</evidence>
<protein>
    <submittedName>
        <fullName evidence="2">Uncharacterized protein</fullName>
    </submittedName>
</protein>
<dbReference type="Pfam" id="PF20174">
    <property type="entry name" value="DUF6540"/>
    <property type="match status" value="1"/>
</dbReference>
<dbReference type="Proteomes" id="UP000298327">
    <property type="component" value="Unassembled WGS sequence"/>
</dbReference>
<keyword evidence="3" id="KW-1185">Reference proteome</keyword>
<feature type="region of interest" description="Disordered" evidence="1">
    <location>
        <begin position="1"/>
        <end position="24"/>
    </location>
</feature>
<dbReference type="EMBL" id="SEOQ01000017">
    <property type="protein sequence ID" value="TFY72336.1"/>
    <property type="molecule type" value="Genomic_DNA"/>
</dbReference>
<dbReference type="AlphaFoldDB" id="A0A4Y9ZBX7"/>
<feature type="compositionally biased region" description="Basic and acidic residues" evidence="1">
    <location>
        <begin position="11"/>
        <end position="24"/>
    </location>
</feature>
<evidence type="ECO:0000313" key="3">
    <source>
        <dbReference type="Proteomes" id="UP000298327"/>
    </source>
</evidence>